<feature type="chain" id="PRO_5019109616" evidence="1">
    <location>
        <begin position="30"/>
        <end position="161"/>
    </location>
</feature>
<dbReference type="Proteomes" id="UP000283512">
    <property type="component" value="Unassembled WGS sequence"/>
</dbReference>
<comment type="caution">
    <text evidence="2">The sequence shown here is derived from an EMBL/GenBank/DDBJ whole genome shotgun (WGS) entry which is preliminary data.</text>
</comment>
<name>A0A414YH71_9BACE</name>
<keyword evidence="1" id="KW-0732">Signal</keyword>
<sequence length="161" mass="18488">MTKFIRKMKKILDQIMILCCMAASLFCFGSCSDDLDIQQEYPFTVEAMPVADKIAGGQTVEIRLEITEEGNFSGTLYTLRYFQPDGNGLLKLEDGTLLKPNDRYLLSEKKFRLYYTSRSTNEAQTIDLYFENNWQDVRQLSFSFNNRNDGVEKTEGGARAQ</sequence>
<dbReference type="AlphaFoldDB" id="A0A414YH71"/>
<dbReference type="Gene3D" id="2.60.40.2410">
    <property type="entry name" value="Uncharacterised protein PF12988, DUF3872"/>
    <property type="match status" value="1"/>
</dbReference>
<dbReference type="InterPro" id="IPR024355">
    <property type="entry name" value="TraQ_bacteroidetes"/>
</dbReference>
<feature type="signal peptide" evidence="1">
    <location>
        <begin position="1"/>
        <end position="29"/>
    </location>
</feature>
<gene>
    <name evidence="2" type="ORF">DW190_19965</name>
</gene>
<evidence type="ECO:0000313" key="3">
    <source>
        <dbReference type="Proteomes" id="UP000283512"/>
    </source>
</evidence>
<evidence type="ECO:0000256" key="1">
    <source>
        <dbReference type="SAM" id="SignalP"/>
    </source>
</evidence>
<accession>A0A414YH71</accession>
<organism evidence="2 3">
    <name type="scientific">Bacteroides caccae</name>
    <dbReference type="NCBI Taxonomy" id="47678"/>
    <lineage>
        <taxon>Bacteria</taxon>
        <taxon>Pseudomonadati</taxon>
        <taxon>Bacteroidota</taxon>
        <taxon>Bacteroidia</taxon>
        <taxon>Bacteroidales</taxon>
        <taxon>Bacteroidaceae</taxon>
        <taxon>Bacteroides</taxon>
    </lineage>
</organism>
<proteinExistence type="predicted"/>
<reference evidence="2 3" key="1">
    <citation type="submission" date="2018-08" db="EMBL/GenBank/DDBJ databases">
        <title>A genome reference for cultivated species of the human gut microbiota.</title>
        <authorList>
            <person name="Zou Y."/>
            <person name="Xue W."/>
            <person name="Luo G."/>
        </authorList>
    </citation>
    <scope>NUCLEOTIDE SEQUENCE [LARGE SCALE GENOMIC DNA]</scope>
    <source>
        <strain evidence="2 3">AM16-49B</strain>
    </source>
</reference>
<evidence type="ECO:0000313" key="2">
    <source>
        <dbReference type="EMBL" id="RHH85476.1"/>
    </source>
</evidence>
<dbReference type="EMBL" id="QRKD01000037">
    <property type="protein sequence ID" value="RHH85476.1"/>
    <property type="molecule type" value="Genomic_DNA"/>
</dbReference>
<dbReference type="Pfam" id="PF12988">
    <property type="entry name" value="TraQ_transposon"/>
    <property type="match status" value="1"/>
</dbReference>
<protein>
    <submittedName>
        <fullName evidence="2">DUF3872 domain-containing protein</fullName>
    </submittedName>
</protein>
<dbReference type="InterPro" id="IPR038707">
    <property type="entry name" value="TraQ_sf"/>
</dbReference>